<accession>A0A7S0UKB0</accession>
<dbReference type="EMBL" id="HBFL01000748">
    <property type="protein sequence ID" value="CAD8760493.1"/>
    <property type="molecule type" value="Transcribed_RNA"/>
</dbReference>
<name>A0A7S0UKB0_9STRA</name>
<sequence>MVLNVWMYAADILYKGADTCQKKVEADNPGQFDIGGGGLDEFIALWIGSGQTHGSGQGFGLYALAENANDLFSTGSNGGSLTEGRANQQLKLLYQEGASLFSMPDVCTKENPKSPKKLWSVINRINSQMYIPLVQMLIISILEQNPEGTQVYATAVIPQAAQCRPSIFDRLKEELLDGDPNFKRTETILGDLQEIYACFGISCDDIGTPVNDYKYDMPDCSAAVDDAPMALYKPSTDVHPIARIDIDVLQLRILTSLGSFHFAKLWYLYGRNSLRQRDSESDPFDFYSLSDFATSTSRQNAEPYYSAFISYHNDPNYADSLIKNTLNGVGKWDKSKSVAQRSAIITEGSAFLVLYLHLIAQINDAVNNCRNVDEDGIYELTHPWDEVAALTIGCLEGEDEGGSSYADDGQMIWGLGNRRAYQFDTMRRRKKYANVNSDLEDLLFAGKGEIDALSCDMLDKTSASVKAKTIIPLFQSILKYAISSVNLPANSASADVALGEIFAMAVIPIVKLYDEAAAQILEENMVTHSGIKPVRGGVQQVADAVGSAANAMGISPSEIGSTDEADPSMLYSSSFALQPRLLSSIMTFGMFAFLMY</sequence>
<proteinExistence type="predicted"/>
<dbReference type="AlphaFoldDB" id="A0A7S0UKB0"/>
<protein>
    <submittedName>
        <fullName evidence="1">Uncharacterized protein</fullName>
    </submittedName>
</protein>
<reference evidence="1" key="1">
    <citation type="submission" date="2021-01" db="EMBL/GenBank/DDBJ databases">
        <authorList>
            <person name="Corre E."/>
            <person name="Pelletier E."/>
            <person name="Niang G."/>
            <person name="Scheremetjew M."/>
            <person name="Finn R."/>
            <person name="Kale V."/>
            <person name="Holt S."/>
            <person name="Cochrane G."/>
            <person name="Meng A."/>
            <person name="Brown T."/>
            <person name="Cohen L."/>
        </authorList>
    </citation>
    <scope>NUCLEOTIDE SEQUENCE</scope>
    <source>
        <strain evidence="1">UNC1205</strain>
    </source>
</reference>
<evidence type="ECO:0000313" key="1">
    <source>
        <dbReference type="EMBL" id="CAD8760493.1"/>
    </source>
</evidence>
<gene>
    <name evidence="1" type="ORF">PDEL1432_LOCUS532</name>
</gene>
<organism evidence="1">
    <name type="scientific">Pseudo-nitzschia delicatissima</name>
    <dbReference type="NCBI Taxonomy" id="44447"/>
    <lineage>
        <taxon>Eukaryota</taxon>
        <taxon>Sar</taxon>
        <taxon>Stramenopiles</taxon>
        <taxon>Ochrophyta</taxon>
        <taxon>Bacillariophyta</taxon>
        <taxon>Bacillariophyceae</taxon>
        <taxon>Bacillariophycidae</taxon>
        <taxon>Bacillariales</taxon>
        <taxon>Bacillariaceae</taxon>
        <taxon>Pseudo-nitzschia</taxon>
    </lineage>
</organism>